<evidence type="ECO:0000313" key="3">
    <source>
        <dbReference type="Proteomes" id="UP001472677"/>
    </source>
</evidence>
<evidence type="ECO:0000313" key="2">
    <source>
        <dbReference type="EMBL" id="KAK8564732.1"/>
    </source>
</evidence>
<organism evidence="2 3">
    <name type="scientific">Hibiscus sabdariffa</name>
    <name type="common">roselle</name>
    <dbReference type="NCBI Taxonomy" id="183260"/>
    <lineage>
        <taxon>Eukaryota</taxon>
        <taxon>Viridiplantae</taxon>
        <taxon>Streptophyta</taxon>
        <taxon>Embryophyta</taxon>
        <taxon>Tracheophyta</taxon>
        <taxon>Spermatophyta</taxon>
        <taxon>Magnoliopsida</taxon>
        <taxon>eudicotyledons</taxon>
        <taxon>Gunneridae</taxon>
        <taxon>Pentapetalae</taxon>
        <taxon>rosids</taxon>
        <taxon>malvids</taxon>
        <taxon>Malvales</taxon>
        <taxon>Malvaceae</taxon>
        <taxon>Malvoideae</taxon>
        <taxon>Hibiscus</taxon>
    </lineage>
</organism>
<name>A0ABR2ERS2_9ROSI</name>
<dbReference type="EMBL" id="JBBPBM010000010">
    <property type="protein sequence ID" value="KAK8564732.1"/>
    <property type="molecule type" value="Genomic_DNA"/>
</dbReference>
<proteinExistence type="predicted"/>
<evidence type="ECO:0000256" key="1">
    <source>
        <dbReference type="SAM" id="MobiDB-lite"/>
    </source>
</evidence>
<reference evidence="2 3" key="1">
    <citation type="journal article" date="2024" name="G3 (Bethesda)">
        <title>Genome assembly of Hibiscus sabdariffa L. provides insights into metabolisms of medicinal natural products.</title>
        <authorList>
            <person name="Kim T."/>
        </authorList>
    </citation>
    <scope>NUCLEOTIDE SEQUENCE [LARGE SCALE GENOMIC DNA]</scope>
    <source>
        <strain evidence="2">TK-2024</strain>
        <tissue evidence="2">Old leaves</tissue>
    </source>
</reference>
<protein>
    <submittedName>
        <fullName evidence="2">Uncharacterized protein</fullName>
    </submittedName>
</protein>
<feature type="compositionally biased region" description="Basic and acidic residues" evidence="1">
    <location>
        <begin position="90"/>
        <end position="109"/>
    </location>
</feature>
<dbReference type="Proteomes" id="UP001472677">
    <property type="component" value="Unassembled WGS sequence"/>
</dbReference>
<sequence>MKRSKKGDKKLDYSELEGISLSEFDLQARWYYCVKEATRVYPSFNDEWDVRLLGLGLGVYVIAEHENNLRVESKARSLSSYDSGGSMKFESSKDLGDFGSRVEKSSYGF</sequence>
<accession>A0ABR2ERS2</accession>
<feature type="region of interest" description="Disordered" evidence="1">
    <location>
        <begin position="75"/>
        <end position="109"/>
    </location>
</feature>
<keyword evidence="3" id="KW-1185">Reference proteome</keyword>
<comment type="caution">
    <text evidence="2">The sequence shown here is derived from an EMBL/GenBank/DDBJ whole genome shotgun (WGS) entry which is preliminary data.</text>
</comment>
<gene>
    <name evidence="2" type="ORF">V6N12_058315</name>
</gene>